<keyword evidence="3" id="KW-1185">Reference proteome</keyword>
<feature type="transmembrane region" description="Helical" evidence="1">
    <location>
        <begin position="49"/>
        <end position="78"/>
    </location>
</feature>
<reference evidence="2 3" key="1">
    <citation type="submission" date="2018-09" db="EMBL/GenBank/DDBJ databases">
        <title>Rhizobium sp. MAE2-X.</title>
        <authorList>
            <person name="Lee Y."/>
            <person name="Jeon C.O."/>
        </authorList>
    </citation>
    <scope>NUCLEOTIDE SEQUENCE [LARGE SCALE GENOMIC DNA]</scope>
    <source>
        <strain evidence="2 3">MAE2-X</strain>
    </source>
</reference>
<dbReference type="RefSeq" id="WP_203018862.1">
    <property type="nucleotide sequence ID" value="NZ_CP032405.1"/>
</dbReference>
<dbReference type="PANTHER" id="PTHR34703:SF1">
    <property type="entry name" value="ANTIPORTER SUBUNIT MNHG2-RELATED"/>
    <property type="match status" value="1"/>
</dbReference>
<dbReference type="Pfam" id="PF03334">
    <property type="entry name" value="PhaG_MnhG_YufB"/>
    <property type="match status" value="1"/>
</dbReference>
<dbReference type="Proteomes" id="UP000596351">
    <property type="component" value="Chromosome"/>
</dbReference>
<evidence type="ECO:0000313" key="2">
    <source>
        <dbReference type="EMBL" id="QRF51117.1"/>
    </source>
</evidence>
<accession>A0ABX7ES00</accession>
<gene>
    <name evidence="2" type="ORF">D4A92_06550</name>
</gene>
<dbReference type="PANTHER" id="PTHR34703">
    <property type="entry name" value="ANTIPORTER SUBUNIT MNHG2-RELATED"/>
    <property type="match status" value="1"/>
</dbReference>
<organism evidence="2 3">
    <name type="scientific">Rhizobium rosettiformans</name>
    <dbReference type="NCBI Taxonomy" id="1368430"/>
    <lineage>
        <taxon>Bacteria</taxon>
        <taxon>Pseudomonadati</taxon>
        <taxon>Pseudomonadota</taxon>
        <taxon>Alphaproteobacteria</taxon>
        <taxon>Hyphomicrobiales</taxon>
        <taxon>Rhizobiaceae</taxon>
        <taxon>Rhizobium/Agrobacterium group</taxon>
        <taxon>Rhizobium</taxon>
    </lineage>
</organism>
<evidence type="ECO:0000256" key="1">
    <source>
        <dbReference type="SAM" id="Phobius"/>
    </source>
</evidence>
<dbReference type="EMBL" id="CP032405">
    <property type="protein sequence ID" value="QRF51117.1"/>
    <property type="molecule type" value="Genomic_DNA"/>
</dbReference>
<sequence>MSWIDLAVLALLGAGLAFYAAGSLGLLRFPDTASRLHALTKADNLGLALMALAAAIYGGSLAVAAKIALVWLFAVIAAGTTSQLLARRARLDEARLDDADSAPDGGLR</sequence>
<evidence type="ECO:0000313" key="3">
    <source>
        <dbReference type="Proteomes" id="UP000596351"/>
    </source>
</evidence>
<proteinExistence type="predicted"/>
<keyword evidence="1" id="KW-0812">Transmembrane</keyword>
<dbReference type="InterPro" id="IPR005133">
    <property type="entry name" value="PhaG_MnhG_YufB"/>
</dbReference>
<keyword evidence="1" id="KW-1133">Transmembrane helix</keyword>
<protein>
    <submittedName>
        <fullName evidence="2">Monovalent cation/H(+) antiporter subunit G</fullName>
    </submittedName>
</protein>
<name>A0ABX7ES00_9HYPH</name>
<keyword evidence="1" id="KW-0472">Membrane</keyword>